<dbReference type="EMBL" id="AZQP01000047">
    <property type="protein sequence ID" value="EYE87587.1"/>
    <property type="molecule type" value="Genomic_DNA"/>
</dbReference>
<dbReference type="Gene3D" id="3.40.50.300">
    <property type="entry name" value="P-loop containing nucleotide triphosphate hydrolases"/>
    <property type="match status" value="1"/>
</dbReference>
<gene>
    <name evidence="5" type="ORF">Q428_12515</name>
</gene>
<dbReference type="STRING" id="1403537.Q428_12515"/>
<evidence type="ECO:0000256" key="1">
    <source>
        <dbReference type="ARBA" id="ARBA00005417"/>
    </source>
</evidence>
<evidence type="ECO:0000313" key="5">
    <source>
        <dbReference type="EMBL" id="EYE87587.1"/>
    </source>
</evidence>
<accession>A0A017RSI5</accession>
<dbReference type="SUPFAM" id="SSF52540">
    <property type="entry name" value="P-loop containing nucleoside triphosphate hydrolases"/>
    <property type="match status" value="1"/>
</dbReference>
<protein>
    <submittedName>
        <fullName evidence="5">Uncharacterized protein</fullName>
    </submittedName>
</protein>
<dbReference type="GO" id="GO:0005524">
    <property type="term" value="F:ATP binding"/>
    <property type="evidence" value="ECO:0007669"/>
    <property type="project" value="UniProtKB-KW"/>
</dbReference>
<evidence type="ECO:0000256" key="4">
    <source>
        <dbReference type="ARBA" id="ARBA00022840"/>
    </source>
</evidence>
<keyword evidence="6" id="KW-1185">Reference proteome</keyword>
<name>A0A017RSI5_9CLOT</name>
<dbReference type="AlphaFoldDB" id="A0A017RSI5"/>
<proteinExistence type="inferred from homology"/>
<dbReference type="PANTHER" id="PTHR42711">
    <property type="entry name" value="ABC TRANSPORTER ATP-BINDING PROTEIN"/>
    <property type="match status" value="1"/>
</dbReference>
<dbReference type="InterPro" id="IPR050763">
    <property type="entry name" value="ABC_transporter_ATP-binding"/>
</dbReference>
<dbReference type="InterPro" id="IPR027417">
    <property type="entry name" value="P-loop_NTPase"/>
</dbReference>
<comment type="similarity">
    <text evidence="1">Belongs to the ABC transporter superfamily.</text>
</comment>
<organism evidence="5 6">
    <name type="scientific">Fervidicella metallireducens AeB</name>
    <dbReference type="NCBI Taxonomy" id="1403537"/>
    <lineage>
        <taxon>Bacteria</taxon>
        <taxon>Bacillati</taxon>
        <taxon>Bacillota</taxon>
        <taxon>Clostridia</taxon>
        <taxon>Eubacteriales</taxon>
        <taxon>Clostridiaceae</taxon>
        <taxon>Fervidicella</taxon>
    </lineage>
</organism>
<dbReference type="Proteomes" id="UP000019681">
    <property type="component" value="Unassembled WGS sequence"/>
</dbReference>
<evidence type="ECO:0000256" key="2">
    <source>
        <dbReference type="ARBA" id="ARBA00022448"/>
    </source>
</evidence>
<keyword evidence="3" id="KW-0547">Nucleotide-binding</keyword>
<sequence>MKQKVALARSIVHNPKVMLFDEPTIGLDVTSSKIVQDFILSCKKENKAIIFSSHSMQEVEKLCDRIIVIHKGRIIENGSIDELKSKYNESLEQVFIRLVGEK</sequence>
<reference evidence="5 6" key="1">
    <citation type="journal article" date="2014" name="Genome Announc.">
        <title>Draft Genome Sequence of Fervidicella metallireducens Strain AeBT, an Iron-Reducing Thermoanaerobe from the Great Artesian Basin.</title>
        <authorList>
            <person name="Patel B.K."/>
        </authorList>
    </citation>
    <scope>NUCLEOTIDE SEQUENCE [LARGE SCALE GENOMIC DNA]</scope>
    <source>
        <strain evidence="5 6">AeB</strain>
    </source>
</reference>
<keyword evidence="4" id="KW-0067">ATP-binding</keyword>
<dbReference type="PANTHER" id="PTHR42711:SF5">
    <property type="entry name" value="ABC TRANSPORTER ATP-BINDING PROTEIN NATA"/>
    <property type="match status" value="1"/>
</dbReference>
<evidence type="ECO:0000256" key="3">
    <source>
        <dbReference type="ARBA" id="ARBA00022741"/>
    </source>
</evidence>
<keyword evidence="2" id="KW-0813">Transport</keyword>
<evidence type="ECO:0000313" key="6">
    <source>
        <dbReference type="Proteomes" id="UP000019681"/>
    </source>
</evidence>
<comment type="caution">
    <text evidence="5">The sequence shown here is derived from an EMBL/GenBank/DDBJ whole genome shotgun (WGS) entry which is preliminary data.</text>
</comment>